<protein>
    <submittedName>
        <fullName evidence="2">Uncharacterized protein</fullName>
    </submittedName>
</protein>
<sequence length="128" mass="14699">MEVLKQFRENQDSQMPNPLQIWPREDPHFWVQINDGDENSHQGEEKSSLVSDKLQKSYRNQGWNNSRSNLEHELSGDDSGVAYCGVIDKDMISMEIMLVYGETPRVSKIFISAYPLAVRSPIPDSNRT</sequence>
<name>A0A8A1MK37_AJECA</name>
<gene>
    <name evidence="2" type="ORF">I7I51_02062</name>
</gene>
<feature type="compositionally biased region" description="Basic and acidic residues" evidence="1">
    <location>
        <begin position="38"/>
        <end position="47"/>
    </location>
</feature>
<evidence type="ECO:0000313" key="3">
    <source>
        <dbReference type="Proteomes" id="UP000663671"/>
    </source>
</evidence>
<dbReference type="Proteomes" id="UP000663671">
    <property type="component" value="Chromosome 1"/>
</dbReference>
<reference evidence="2" key="1">
    <citation type="submission" date="2021-01" db="EMBL/GenBank/DDBJ databases">
        <title>Chromosome-level genome assembly of a human fungal pathogen reveals clustering of transcriptionally co-regulated genes.</title>
        <authorList>
            <person name="Voorhies M."/>
            <person name="Cohen S."/>
            <person name="Shea T.P."/>
            <person name="Petrus S."/>
            <person name="Munoz J.F."/>
            <person name="Poplawski S."/>
            <person name="Goldman W.E."/>
            <person name="Michael T."/>
            <person name="Cuomo C.A."/>
            <person name="Sil A."/>
            <person name="Beyhan S."/>
        </authorList>
    </citation>
    <scope>NUCLEOTIDE SEQUENCE</scope>
    <source>
        <strain evidence="2">WU24</strain>
    </source>
</reference>
<feature type="compositionally biased region" description="Basic and acidic residues" evidence="1">
    <location>
        <begin position="1"/>
        <end position="11"/>
    </location>
</feature>
<accession>A0A8A1MK37</accession>
<proteinExistence type="predicted"/>
<dbReference type="AlphaFoldDB" id="A0A8A1MK37"/>
<organism evidence="2 3">
    <name type="scientific">Ajellomyces capsulatus</name>
    <name type="common">Darling's disease fungus</name>
    <name type="synonym">Histoplasma capsulatum</name>
    <dbReference type="NCBI Taxonomy" id="5037"/>
    <lineage>
        <taxon>Eukaryota</taxon>
        <taxon>Fungi</taxon>
        <taxon>Dikarya</taxon>
        <taxon>Ascomycota</taxon>
        <taxon>Pezizomycotina</taxon>
        <taxon>Eurotiomycetes</taxon>
        <taxon>Eurotiomycetidae</taxon>
        <taxon>Onygenales</taxon>
        <taxon>Ajellomycetaceae</taxon>
        <taxon>Histoplasma</taxon>
    </lineage>
</organism>
<dbReference type="EMBL" id="CP069114">
    <property type="protein sequence ID" value="QSS64984.1"/>
    <property type="molecule type" value="Genomic_DNA"/>
</dbReference>
<evidence type="ECO:0000256" key="1">
    <source>
        <dbReference type="SAM" id="MobiDB-lite"/>
    </source>
</evidence>
<evidence type="ECO:0000313" key="2">
    <source>
        <dbReference type="EMBL" id="QSS64984.1"/>
    </source>
</evidence>
<feature type="region of interest" description="Disordered" evidence="1">
    <location>
        <begin position="1"/>
        <end position="53"/>
    </location>
</feature>
<dbReference type="VEuPathDB" id="FungiDB:I7I51_02062"/>